<comment type="similarity">
    <text evidence="2 6">Belongs to the acyl-CoA dehydrogenase family.</text>
</comment>
<dbReference type="InterPro" id="IPR037069">
    <property type="entry name" value="AcylCoA_DH/ox_N_sf"/>
</dbReference>
<evidence type="ECO:0000313" key="11">
    <source>
        <dbReference type="Proteomes" id="UP000014227"/>
    </source>
</evidence>
<dbReference type="FunFam" id="1.10.540.10:FF:000001">
    <property type="entry name" value="Very long-chain-specific acyl-CoA dehydrogenase, mitochondrial"/>
    <property type="match status" value="1"/>
</dbReference>
<dbReference type="GO" id="GO:0003995">
    <property type="term" value="F:acyl-CoA dehydrogenase activity"/>
    <property type="evidence" value="ECO:0007669"/>
    <property type="project" value="InterPro"/>
</dbReference>
<dbReference type="RefSeq" id="WP_016483965.1">
    <property type="nucleotide sequence ID" value="NC_021487.1"/>
</dbReference>
<evidence type="ECO:0000256" key="1">
    <source>
        <dbReference type="ARBA" id="ARBA00001974"/>
    </source>
</evidence>
<gene>
    <name evidence="10" type="ORF">CCALI_02666</name>
</gene>
<dbReference type="InterPro" id="IPR036250">
    <property type="entry name" value="AcylCo_DH-like_C"/>
</dbReference>
<dbReference type="Proteomes" id="UP000014227">
    <property type="component" value="Chromosome I"/>
</dbReference>
<comment type="cofactor">
    <cofactor evidence="1 6">
        <name>FAD</name>
        <dbReference type="ChEBI" id="CHEBI:57692"/>
    </cofactor>
</comment>
<name>S0EZP3_CHTCT</name>
<dbReference type="OrthoDB" id="9802447at2"/>
<evidence type="ECO:0000256" key="4">
    <source>
        <dbReference type="ARBA" id="ARBA00022827"/>
    </source>
</evidence>
<dbReference type="PROSITE" id="PS00072">
    <property type="entry name" value="ACYL_COA_DH_1"/>
    <property type="match status" value="1"/>
</dbReference>
<dbReference type="InterPro" id="IPR046373">
    <property type="entry name" value="Acyl-CoA_Oxase/DH_mid-dom_sf"/>
</dbReference>
<dbReference type="InterPro" id="IPR009100">
    <property type="entry name" value="AcylCoA_DH/oxidase_NM_dom_sf"/>
</dbReference>
<dbReference type="PATRIC" id="fig|1303518.3.peg.2768"/>
<keyword evidence="3 6" id="KW-0285">Flavoprotein</keyword>
<dbReference type="InParanoid" id="S0EZP3"/>
<evidence type="ECO:0000256" key="6">
    <source>
        <dbReference type="RuleBase" id="RU362125"/>
    </source>
</evidence>
<dbReference type="Pfam" id="PF00441">
    <property type="entry name" value="Acyl-CoA_dh_1"/>
    <property type="match status" value="1"/>
</dbReference>
<dbReference type="PROSITE" id="PS00073">
    <property type="entry name" value="ACYL_COA_DH_2"/>
    <property type="match status" value="1"/>
</dbReference>
<dbReference type="InterPro" id="IPR009075">
    <property type="entry name" value="AcylCo_DH/oxidase_C"/>
</dbReference>
<proteinExistence type="inferred from homology"/>
<accession>S0EZP3</accession>
<dbReference type="SUPFAM" id="SSF56645">
    <property type="entry name" value="Acyl-CoA dehydrogenase NM domain-like"/>
    <property type="match status" value="1"/>
</dbReference>
<evidence type="ECO:0000256" key="5">
    <source>
        <dbReference type="ARBA" id="ARBA00023002"/>
    </source>
</evidence>
<dbReference type="PANTHER" id="PTHR43884:SF12">
    <property type="entry name" value="ISOVALERYL-COA DEHYDROGENASE, MITOCHONDRIAL-RELATED"/>
    <property type="match status" value="1"/>
</dbReference>
<dbReference type="STRING" id="454171.CP488_01425"/>
<sequence>MMRTTKKRGGAFLLEATLPEEIFVPEMFTAEDRLIGKTAEQFLHDRVLPHVEAIEHGDHALVRQLMQQAGELGLLAGDVPEVYGGLGLSQMVGALIAEKLNFQQSFALTHEVQTVLGALPLLYFGNHEQKSRYLPKIASGEWIAGFALSEARSGSDVLGMQTRATPSADGLHFILNGEKMWITNAGIADLFTVFARTGEKEFTAFLVERSSEGLSLGREEHKLGMHGTSTRRVIFEAVKVPKENAFADGLGHHAAFCALNMGRLRLEAGAVGGLKQILALCASYAKQRKTFGRPIADYGLIRHKLAEMAGHIFALESMVYRLAGDLEEAFSGIVPDSEEAPLHYRAAAEEFALECCVVKVLGSEAYSYLADEAIQLHGGYGYTEELPFARAWRDQRLLRIGEGANELLRIAIVTQLMRRGQMGVLPLWEALAGEGEGQPLVAAAGGREELESIAAAADGAKRSAQLLLQGLTQREEPWREAQEIVAAVADVISAAYGLESLYLRCLRCLKLIGRPSEPLLLSAQVAAISYADMAYRAATYAVACLGAPMSANRPLAKAMQTLRFPAWNPMQLRRQLAEAVLEADGCPTW</sequence>
<dbReference type="EMBL" id="HF951689">
    <property type="protein sequence ID" value="CCW36456.1"/>
    <property type="molecule type" value="Genomic_DNA"/>
</dbReference>
<evidence type="ECO:0000259" key="7">
    <source>
        <dbReference type="Pfam" id="PF00441"/>
    </source>
</evidence>
<dbReference type="PANTHER" id="PTHR43884">
    <property type="entry name" value="ACYL-COA DEHYDROGENASE"/>
    <property type="match status" value="1"/>
</dbReference>
<dbReference type="GO" id="GO:0050660">
    <property type="term" value="F:flavin adenine dinucleotide binding"/>
    <property type="evidence" value="ECO:0007669"/>
    <property type="project" value="InterPro"/>
</dbReference>
<reference evidence="11" key="1">
    <citation type="submission" date="2013-03" db="EMBL/GenBank/DDBJ databases">
        <title>Genome sequence of Chthonomonas calidirosea, the first sequenced genome from the Armatimonadetes phylum (formally candidate division OP10).</title>
        <authorList>
            <person name="Lee K.C.Y."/>
            <person name="Morgan X.C."/>
            <person name="Dunfield P.F."/>
            <person name="Tamas I."/>
            <person name="Houghton K.M."/>
            <person name="Vyssotski M."/>
            <person name="Ryan J.L.J."/>
            <person name="Lagutin K."/>
            <person name="McDonald I.R."/>
            <person name="Stott M.B."/>
        </authorList>
    </citation>
    <scope>NUCLEOTIDE SEQUENCE [LARGE SCALE GENOMIC DNA]</scope>
    <source>
        <strain evidence="11">DSM 23976 / ICMP 18418 / T49</strain>
    </source>
</reference>
<dbReference type="Gene3D" id="1.20.140.10">
    <property type="entry name" value="Butyryl-CoA Dehydrogenase, subunit A, domain 3"/>
    <property type="match status" value="2"/>
</dbReference>
<feature type="domain" description="Acyl-CoA oxidase/dehydrogenase middle" evidence="8">
    <location>
        <begin position="145"/>
        <end position="238"/>
    </location>
</feature>
<dbReference type="eggNOG" id="COG1960">
    <property type="taxonomic scope" value="Bacteria"/>
</dbReference>
<evidence type="ECO:0000256" key="2">
    <source>
        <dbReference type="ARBA" id="ARBA00009347"/>
    </source>
</evidence>
<evidence type="ECO:0000259" key="8">
    <source>
        <dbReference type="Pfam" id="PF02770"/>
    </source>
</evidence>
<protein>
    <submittedName>
        <fullName evidence="10">Acyl-CoA dehydrogenases</fullName>
    </submittedName>
</protein>
<dbReference type="InterPro" id="IPR006091">
    <property type="entry name" value="Acyl-CoA_Oxase/DH_mid-dom"/>
</dbReference>
<dbReference type="Gene3D" id="2.40.110.10">
    <property type="entry name" value="Butyryl-CoA Dehydrogenase, subunit A, domain 2"/>
    <property type="match status" value="1"/>
</dbReference>
<dbReference type="Pfam" id="PF02771">
    <property type="entry name" value="Acyl-CoA_dh_N"/>
    <property type="match status" value="1"/>
</dbReference>
<dbReference type="AlphaFoldDB" id="S0EZP3"/>
<dbReference type="HOGENOM" id="CLU_018204_3_3_0"/>
<keyword evidence="4 6" id="KW-0274">FAD</keyword>
<keyword evidence="5 6" id="KW-0560">Oxidoreductase</keyword>
<dbReference type="InterPro" id="IPR006089">
    <property type="entry name" value="Acyl-CoA_DH_CS"/>
</dbReference>
<evidence type="ECO:0000259" key="9">
    <source>
        <dbReference type="Pfam" id="PF02771"/>
    </source>
</evidence>
<evidence type="ECO:0000313" key="10">
    <source>
        <dbReference type="EMBL" id="CCW36456.1"/>
    </source>
</evidence>
<dbReference type="FunCoup" id="S0EZP3">
    <property type="interactions" value="189"/>
</dbReference>
<evidence type="ECO:0000256" key="3">
    <source>
        <dbReference type="ARBA" id="ARBA00022630"/>
    </source>
</evidence>
<organism evidence="10 11">
    <name type="scientific">Chthonomonas calidirosea (strain DSM 23976 / ICMP 18418 / T49)</name>
    <dbReference type="NCBI Taxonomy" id="1303518"/>
    <lineage>
        <taxon>Bacteria</taxon>
        <taxon>Bacillati</taxon>
        <taxon>Armatimonadota</taxon>
        <taxon>Chthonomonadia</taxon>
        <taxon>Chthonomonadales</taxon>
        <taxon>Chthonomonadaceae</taxon>
        <taxon>Chthonomonas</taxon>
    </lineage>
</organism>
<dbReference type="SUPFAM" id="SSF47203">
    <property type="entry name" value="Acyl-CoA dehydrogenase C-terminal domain-like"/>
    <property type="match status" value="1"/>
</dbReference>
<dbReference type="Pfam" id="PF02770">
    <property type="entry name" value="Acyl-CoA_dh_M"/>
    <property type="match status" value="1"/>
</dbReference>
<feature type="domain" description="Acyl-CoA dehydrogenase/oxidase C-terminal" evidence="7">
    <location>
        <begin position="251"/>
        <end position="416"/>
    </location>
</feature>
<dbReference type="KEGG" id="ccz:CCALI_02666"/>
<dbReference type="InterPro" id="IPR013786">
    <property type="entry name" value="AcylCoA_DH/ox_N"/>
</dbReference>
<feature type="domain" description="Acyl-CoA dehydrogenase/oxidase N-terminal" evidence="9">
    <location>
        <begin position="29"/>
        <end position="141"/>
    </location>
</feature>
<dbReference type="Gene3D" id="1.10.540.10">
    <property type="entry name" value="Acyl-CoA dehydrogenase/oxidase, N-terminal domain"/>
    <property type="match status" value="1"/>
</dbReference>
<keyword evidence="11" id="KW-1185">Reference proteome</keyword>